<evidence type="ECO:0000313" key="1">
    <source>
        <dbReference type="EMBL" id="WAE39524.1"/>
    </source>
</evidence>
<accession>A0A9E8V838</accession>
<proteinExistence type="predicted"/>
<evidence type="ECO:0000313" key="2">
    <source>
        <dbReference type="Proteomes" id="UP001156259"/>
    </source>
</evidence>
<reference evidence="1 2" key="1">
    <citation type="submission" date="2022-10" db="EMBL/GenBank/DDBJ databases">
        <title>Evolutionary Diversification of Methanotrophic Ca. Methanophagales (ANME-1) and Their Expansive Virome.</title>
        <authorList>
            <person name="Laso-Perez R."/>
            <person name="Wu F."/>
            <person name="Cremiere A."/>
            <person name="Speth D.R."/>
            <person name="Magyar J.S."/>
            <person name="Krupovic M."/>
            <person name="Orphan V.J."/>
        </authorList>
    </citation>
    <scope>NUCLEOTIDE SEQUENCE [LARGE SCALE GENOMIC DNA]</scope>
</reference>
<keyword evidence="2" id="KW-1185">Reference proteome</keyword>
<name>A0A9E8V838_9CAUD</name>
<organism evidence="1 2">
    <name type="scientific">Methanophagales virus GBV301</name>
    <dbReference type="NCBI Taxonomy" id="2999280"/>
    <lineage>
        <taxon>Viruses</taxon>
        <taxon>Duplodnaviria</taxon>
        <taxon>Heunggongvirae</taxon>
        <taxon>Uroviricota</taxon>
        <taxon>Caudoviricetes</taxon>
        <taxon>Nakonvirales</taxon>
        <taxon>Ekchuahviridae</taxon>
        <taxon>Kukulkanvirus</taxon>
        <taxon>Kukulkanvirus guaymasense</taxon>
    </lineage>
</organism>
<dbReference type="EMBL" id="OP880252">
    <property type="protein sequence ID" value="WAE39524.1"/>
    <property type="molecule type" value="Genomic_DNA"/>
</dbReference>
<sequence>MSNVEIGEDIEAEIKVFRHNGETEIVRTEPEVDEEAQLYILLKKAELLKRGYLFLMK</sequence>
<gene>
    <name evidence="1" type="ORF">LDLAKGPJ_00100</name>
</gene>
<dbReference type="Proteomes" id="UP001156259">
    <property type="component" value="Segment"/>
</dbReference>
<protein>
    <submittedName>
        <fullName evidence="1">Uncharacterized protein</fullName>
    </submittedName>
</protein>